<feature type="region of interest" description="Disordered" evidence="2">
    <location>
        <begin position="151"/>
        <end position="172"/>
    </location>
</feature>
<accession>A0A3A1YBF1</accession>
<evidence type="ECO:0000256" key="1">
    <source>
        <dbReference type="SAM" id="Coils"/>
    </source>
</evidence>
<feature type="compositionally biased region" description="Polar residues" evidence="2">
    <location>
        <begin position="447"/>
        <end position="465"/>
    </location>
</feature>
<dbReference type="AlphaFoldDB" id="A0A3A1YBF1"/>
<dbReference type="InterPro" id="IPR002625">
    <property type="entry name" value="Smr_dom"/>
</dbReference>
<dbReference type="EMBL" id="NRJF01000088">
    <property type="protein sequence ID" value="RIY35462.1"/>
    <property type="molecule type" value="Genomic_DNA"/>
</dbReference>
<organism evidence="4 5">
    <name type="scientific">Psittacicella gerlachiana</name>
    <dbReference type="NCBI Taxonomy" id="2028574"/>
    <lineage>
        <taxon>Bacteria</taxon>
        <taxon>Pseudomonadati</taxon>
        <taxon>Pseudomonadota</taxon>
        <taxon>Gammaproteobacteria</taxon>
        <taxon>Pasteurellales</taxon>
        <taxon>Psittacicellaceae</taxon>
        <taxon>Psittacicella</taxon>
    </lineage>
</organism>
<dbReference type="Proteomes" id="UP000265964">
    <property type="component" value="Unassembled WGS sequence"/>
</dbReference>
<gene>
    <name evidence="4" type="ORF">CKF59_03630</name>
</gene>
<dbReference type="Gene3D" id="3.30.1370.110">
    <property type="match status" value="1"/>
</dbReference>
<dbReference type="PANTHER" id="PTHR35562">
    <property type="entry name" value="DNA ENDONUCLEASE SMRA-RELATED"/>
    <property type="match status" value="1"/>
</dbReference>
<evidence type="ECO:0000256" key="2">
    <source>
        <dbReference type="SAM" id="MobiDB-lite"/>
    </source>
</evidence>
<sequence>MSLKDAIKRAFLSLSGEENEKDLAEFERLEEVKQKLAQAIDTEPQENIFDDHAIDLAQEQMQNTLHSLFDDSGKDVEANKGKSIYNTGEFKVLDAPAVYQEVEFDEQAYTDERGKVLGNMSFAEQANHAAPDYNPNAILGNTPRQLRAKPVTSSATNTLVPRDVTTTQNEVNETESRVAELKGNPQGIVHSVVKKSSHTRTITHVQRADGTIEQQIEDKNIQEDTETKVLSNGNLQETTNTSTAVKTTVHQTKESFLLPQQPAVKNVLSAPKEEKAQNPESFAALFEANVYDFSPEALALPANRETSTHGGSFSSQEKEKLRQLKKEVETESESFADLIEANMEYLPSATKQEQELSRQRKQAKMFAPKSYAKKVADKEFVADDEEEELAFNLDLNNASYQKQQESKGKSSFAQMFEAQPQNLQRNFVSKDDSFRKEFRDIKPLQNKAHSASLAQQRKQAQTLRRSQVGIKSGKELMEQQIAQMDYHDLSKRDDVVFSDINMRFNEFNYENARFAAPELDQEVTHAFFNGLLPIDREVDLHGCTSQDLKSIIPAVVKDCWKTNEFTIRFITGHGKDILKQNLPNYLVQYERIAAFYPNKENNGRGRTNGFIVLLRNYDKEVAASYSFREKKSH</sequence>
<feature type="domain" description="Smr" evidence="3">
    <location>
        <begin position="538"/>
        <end position="603"/>
    </location>
</feature>
<evidence type="ECO:0000313" key="4">
    <source>
        <dbReference type="EMBL" id="RIY35462.1"/>
    </source>
</evidence>
<dbReference type="Pfam" id="PF01713">
    <property type="entry name" value="Smr"/>
    <property type="match status" value="1"/>
</dbReference>
<evidence type="ECO:0000313" key="5">
    <source>
        <dbReference type="Proteomes" id="UP000265964"/>
    </source>
</evidence>
<keyword evidence="5" id="KW-1185">Reference proteome</keyword>
<keyword evidence="1" id="KW-0175">Coiled coil</keyword>
<evidence type="ECO:0000259" key="3">
    <source>
        <dbReference type="Pfam" id="PF01713"/>
    </source>
</evidence>
<dbReference type="SUPFAM" id="SSF160443">
    <property type="entry name" value="SMR domain-like"/>
    <property type="match status" value="1"/>
</dbReference>
<proteinExistence type="predicted"/>
<dbReference type="OrthoDB" id="9808881at2"/>
<dbReference type="RefSeq" id="WP_119534622.1">
    <property type="nucleotide sequence ID" value="NZ_NRJF01000088.1"/>
</dbReference>
<dbReference type="InterPro" id="IPR036063">
    <property type="entry name" value="Smr_dom_sf"/>
</dbReference>
<name>A0A3A1YBF1_9GAMM</name>
<feature type="region of interest" description="Disordered" evidence="2">
    <location>
        <begin position="447"/>
        <end position="466"/>
    </location>
</feature>
<reference evidence="4 5" key="1">
    <citation type="submission" date="2017-08" db="EMBL/GenBank/DDBJ databases">
        <title>Reclassification of Bisgaard taxon 37 and 44.</title>
        <authorList>
            <person name="Christensen H."/>
        </authorList>
    </citation>
    <scope>NUCLEOTIDE SEQUENCE [LARGE SCALE GENOMIC DNA]</scope>
    <source>
        <strain evidence="4 5">EEAB3T1</strain>
    </source>
</reference>
<feature type="coiled-coil region" evidence="1">
    <location>
        <begin position="314"/>
        <end position="341"/>
    </location>
</feature>
<protein>
    <recommendedName>
        <fullName evidence="3">Smr domain-containing protein</fullName>
    </recommendedName>
</protein>
<comment type="caution">
    <text evidence="4">The sequence shown here is derived from an EMBL/GenBank/DDBJ whole genome shotgun (WGS) entry which is preliminary data.</text>
</comment>
<dbReference type="PANTHER" id="PTHR35562:SF2">
    <property type="entry name" value="DNA ENDONUCLEASE SMRA-RELATED"/>
    <property type="match status" value="1"/>
</dbReference>